<feature type="domain" description="Peptidoglycan hydrolase PcsB coiled-coil" evidence="5">
    <location>
        <begin position="110"/>
        <end position="183"/>
    </location>
</feature>
<evidence type="ECO:0000313" key="7">
    <source>
        <dbReference type="Proteomes" id="UP000001401"/>
    </source>
</evidence>
<dbReference type="OrthoDB" id="9805070at2"/>
<keyword evidence="2" id="KW-0175">Coiled coil</keyword>
<dbReference type="KEGG" id="bco:Bcell_3582"/>
<dbReference type="AlphaFoldDB" id="E6TRJ3"/>
<dbReference type="Proteomes" id="UP000001401">
    <property type="component" value="Chromosome"/>
</dbReference>
<evidence type="ECO:0000259" key="4">
    <source>
        <dbReference type="Pfam" id="PF01551"/>
    </source>
</evidence>
<reference evidence="6" key="1">
    <citation type="submission" date="2010-12" db="EMBL/GenBank/DDBJ databases">
        <title>Complete sequence of Bacillus cellulosilyticus DSM 2522.</title>
        <authorList>
            <consortium name="US DOE Joint Genome Institute"/>
            <person name="Lucas S."/>
            <person name="Copeland A."/>
            <person name="Lapidus A."/>
            <person name="Cheng J.-F."/>
            <person name="Bruce D."/>
            <person name="Goodwin L."/>
            <person name="Pitluck S."/>
            <person name="Chertkov O."/>
            <person name="Detter J.C."/>
            <person name="Han C."/>
            <person name="Tapia R."/>
            <person name="Land M."/>
            <person name="Hauser L."/>
            <person name="Jeffries C."/>
            <person name="Kyrpides N."/>
            <person name="Ivanova N."/>
            <person name="Mikhailova N."/>
            <person name="Brumm P."/>
            <person name="Mead D."/>
            <person name="Woyke T."/>
        </authorList>
    </citation>
    <scope>NUCLEOTIDE SEQUENCE [LARGE SCALE GENOMIC DNA]</scope>
    <source>
        <strain evidence="6">DSM 2522</strain>
    </source>
</reference>
<dbReference type="eggNOG" id="COG4942">
    <property type="taxonomic scope" value="Bacteria"/>
</dbReference>
<gene>
    <name evidence="6" type="ordered locus">Bcell_3582</name>
</gene>
<dbReference type="InterPro" id="IPR016047">
    <property type="entry name" value="M23ase_b-sheet_dom"/>
</dbReference>
<dbReference type="Pfam" id="PF24568">
    <property type="entry name" value="CC_PcsB"/>
    <property type="match status" value="1"/>
</dbReference>
<feature type="coiled-coil region" evidence="2">
    <location>
        <begin position="33"/>
        <end position="123"/>
    </location>
</feature>
<proteinExistence type="predicted"/>
<dbReference type="InterPro" id="IPR011055">
    <property type="entry name" value="Dup_hybrid_motif"/>
</dbReference>
<feature type="compositionally biased region" description="Basic and acidic residues" evidence="3">
    <location>
        <begin position="269"/>
        <end position="295"/>
    </location>
</feature>
<accession>E6TRJ3</accession>
<dbReference type="PANTHER" id="PTHR21666">
    <property type="entry name" value="PEPTIDASE-RELATED"/>
    <property type="match status" value="1"/>
</dbReference>
<dbReference type="GO" id="GO:0004222">
    <property type="term" value="F:metalloendopeptidase activity"/>
    <property type="evidence" value="ECO:0007669"/>
    <property type="project" value="TreeGrafter"/>
</dbReference>
<dbReference type="CDD" id="cd12797">
    <property type="entry name" value="M23_peptidase"/>
    <property type="match status" value="1"/>
</dbReference>
<dbReference type="Gene3D" id="6.10.250.3150">
    <property type="match status" value="1"/>
</dbReference>
<sequence length="459" mass="51987">MDRRLLYVSLAILLTFSTFLGTNLLTTAEANTGNELRDEINSYQEQQSDIEREAEEAEEELKQVQAEIDQAAADIRKLDEEMAITNSAIDSKQEEIDETNDRITDLVEEIEILEERIAQRDEILKDRARSMYQSGGSLSYIQVILGAQSFGDLIERVTALNTIAQQDRNILEQHVADKEAVEAAKLDLENELMNLEDQMSQLESLKAELKGQLAEKDEILDWLREEEISLEDQMVSLEEEQAILLAQEEAAKQELERWEEEQRRLEEERKRQEEEERKRKEEEERQRQLELERQQQQEQEQPSSPPPSQDNNSNTNNNASPPPDNSSSTLMRPATGTITSGYGHRWGRMHHGIDIGQGGRSNVPIVAAEAGTVTYAGWMNGYGNTILITHVIEGRTVTTLYAHLASFSISNGQRVSRGQQIGIMGNTGESTGPHLHFEVHEGGWNAAKSNSRNPMNYIN</sequence>
<dbReference type="InterPro" id="IPR057309">
    <property type="entry name" value="PcsB_CC"/>
</dbReference>
<evidence type="ECO:0000313" key="6">
    <source>
        <dbReference type="EMBL" id="ADU31823.1"/>
    </source>
</evidence>
<evidence type="ECO:0000256" key="2">
    <source>
        <dbReference type="SAM" id="Coils"/>
    </source>
</evidence>
<protein>
    <submittedName>
        <fullName evidence="6">Peptidase M23</fullName>
    </submittedName>
</protein>
<feature type="domain" description="M23ase beta-sheet core" evidence="4">
    <location>
        <begin position="348"/>
        <end position="444"/>
    </location>
</feature>
<dbReference type="Pfam" id="PF01551">
    <property type="entry name" value="Peptidase_M23"/>
    <property type="match status" value="1"/>
</dbReference>
<feature type="region of interest" description="Disordered" evidence="3">
    <location>
        <begin position="269"/>
        <end position="345"/>
    </location>
</feature>
<dbReference type="SUPFAM" id="SSF51261">
    <property type="entry name" value="Duplicated hybrid motif"/>
    <property type="match status" value="1"/>
</dbReference>
<dbReference type="Gene3D" id="2.70.70.10">
    <property type="entry name" value="Glucose Permease (Domain IIA)"/>
    <property type="match status" value="1"/>
</dbReference>
<dbReference type="HOGENOM" id="CLU_029425_4_3_9"/>
<dbReference type="EMBL" id="CP002394">
    <property type="protein sequence ID" value="ADU31823.1"/>
    <property type="molecule type" value="Genomic_DNA"/>
</dbReference>
<dbReference type="PANTHER" id="PTHR21666:SF270">
    <property type="entry name" value="MUREIN HYDROLASE ACTIVATOR ENVC"/>
    <property type="match status" value="1"/>
</dbReference>
<evidence type="ECO:0000256" key="3">
    <source>
        <dbReference type="SAM" id="MobiDB-lite"/>
    </source>
</evidence>
<dbReference type="STRING" id="649639.Bcell_3582"/>
<evidence type="ECO:0000256" key="1">
    <source>
        <dbReference type="ARBA" id="ARBA00022729"/>
    </source>
</evidence>
<dbReference type="RefSeq" id="WP_013490154.1">
    <property type="nucleotide sequence ID" value="NC_014829.1"/>
</dbReference>
<dbReference type="InterPro" id="IPR050570">
    <property type="entry name" value="Cell_wall_metabolism_enzyme"/>
</dbReference>
<feature type="compositionally biased region" description="Low complexity" evidence="3">
    <location>
        <begin position="309"/>
        <end position="319"/>
    </location>
</feature>
<keyword evidence="7" id="KW-1185">Reference proteome</keyword>
<organism evidence="6 7">
    <name type="scientific">Evansella cellulosilytica (strain ATCC 21833 / DSM 2522 / FERM P-1141 / JCM 9156 / N-4)</name>
    <name type="common">Bacillus cellulosilyticus</name>
    <dbReference type="NCBI Taxonomy" id="649639"/>
    <lineage>
        <taxon>Bacteria</taxon>
        <taxon>Bacillati</taxon>
        <taxon>Bacillota</taxon>
        <taxon>Bacilli</taxon>
        <taxon>Bacillales</taxon>
        <taxon>Bacillaceae</taxon>
        <taxon>Evansella</taxon>
    </lineage>
</organism>
<name>E6TRJ3_EVAC2</name>
<evidence type="ECO:0000259" key="5">
    <source>
        <dbReference type="Pfam" id="PF24568"/>
    </source>
</evidence>
<keyword evidence="1" id="KW-0732">Signal</keyword>